<dbReference type="InterPro" id="IPR006565">
    <property type="entry name" value="BTP"/>
</dbReference>
<dbReference type="RefSeq" id="XP_062880069.1">
    <property type="nucleotide sequence ID" value="XM_063023999.1"/>
</dbReference>
<evidence type="ECO:0000256" key="4">
    <source>
        <dbReference type="ARBA" id="ARBA00023242"/>
    </source>
</evidence>
<evidence type="ECO:0000313" key="8">
    <source>
        <dbReference type="Proteomes" id="UP001338582"/>
    </source>
</evidence>
<feature type="compositionally biased region" description="Basic and acidic residues" evidence="5">
    <location>
        <begin position="441"/>
        <end position="462"/>
    </location>
</feature>
<feature type="compositionally biased region" description="Basic and acidic residues" evidence="5">
    <location>
        <begin position="496"/>
        <end position="516"/>
    </location>
</feature>
<dbReference type="Gene3D" id="1.10.20.10">
    <property type="entry name" value="Histone, subunit A"/>
    <property type="match status" value="1"/>
</dbReference>
<keyword evidence="2" id="KW-0805">Transcription regulation</keyword>
<feature type="region of interest" description="Disordered" evidence="5">
    <location>
        <begin position="317"/>
        <end position="567"/>
    </location>
</feature>
<keyword evidence="4" id="KW-0539">Nucleus</keyword>
<dbReference type="InterPro" id="IPR009072">
    <property type="entry name" value="Histone-fold"/>
</dbReference>
<feature type="compositionally biased region" description="Basic and acidic residues" evidence="5">
    <location>
        <begin position="349"/>
        <end position="375"/>
    </location>
</feature>
<evidence type="ECO:0000256" key="1">
    <source>
        <dbReference type="ARBA" id="ARBA00004123"/>
    </source>
</evidence>
<keyword evidence="3" id="KW-0804">Transcription</keyword>
<name>A0AAX4HGG2_9ASCO</name>
<dbReference type="KEGG" id="asau:88176148"/>
<reference evidence="7 8" key="1">
    <citation type="submission" date="2023-10" db="EMBL/GenBank/DDBJ databases">
        <title>Draft Genome Sequence of Candida saopaulonensis from a very Premature Infant with Sepsis.</title>
        <authorList>
            <person name="Ning Y."/>
            <person name="Dai R."/>
            <person name="Xiao M."/>
            <person name="Xu Y."/>
            <person name="Yan Q."/>
            <person name="Zhang L."/>
        </authorList>
    </citation>
    <scope>NUCLEOTIDE SEQUENCE [LARGE SCALE GENOMIC DNA]</scope>
    <source>
        <strain evidence="7 8">19XY460</strain>
    </source>
</reference>
<feature type="compositionally biased region" description="Low complexity" evidence="5">
    <location>
        <begin position="326"/>
        <end position="335"/>
    </location>
</feature>
<dbReference type="GO" id="GO:0046982">
    <property type="term" value="F:protein heterodimerization activity"/>
    <property type="evidence" value="ECO:0007669"/>
    <property type="project" value="InterPro"/>
</dbReference>
<evidence type="ECO:0000313" key="7">
    <source>
        <dbReference type="EMBL" id="WPK27692.1"/>
    </source>
</evidence>
<dbReference type="EMBL" id="CP138900">
    <property type="protein sequence ID" value="WPK27692.1"/>
    <property type="molecule type" value="Genomic_DNA"/>
</dbReference>
<evidence type="ECO:0000256" key="3">
    <source>
        <dbReference type="ARBA" id="ARBA00023163"/>
    </source>
</evidence>
<feature type="compositionally biased region" description="Basic and acidic residues" evidence="5">
    <location>
        <begin position="411"/>
        <end position="432"/>
    </location>
</feature>
<dbReference type="Proteomes" id="UP001338582">
    <property type="component" value="Chromosome 7"/>
</dbReference>
<evidence type="ECO:0000256" key="5">
    <source>
        <dbReference type="SAM" id="MobiDB-lite"/>
    </source>
</evidence>
<feature type="domain" description="Bromodomain associated" evidence="6">
    <location>
        <begin position="3"/>
        <end position="80"/>
    </location>
</feature>
<organism evidence="7 8">
    <name type="scientific">Australozyma saopauloensis</name>
    <dbReference type="NCBI Taxonomy" id="291208"/>
    <lineage>
        <taxon>Eukaryota</taxon>
        <taxon>Fungi</taxon>
        <taxon>Dikarya</taxon>
        <taxon>Ascomycota</taxon>
        <taxon>Saccharomycotina</taxon>
        <taxon>Pichiomycetes</taxon>
        <taxon>Metschnikowiaceae</taxon>
        <taxon>Australozyma</taxon>
    </lineage>
</organism>
<comment type="subcellular location">
    <subcellularLocation>
        <location evidence="1">Nucleus</location>
    </subcellularLocation>
</comment>
<evidence type="ECO:0000259" key="6">
    <source>
        <dbReference type="SMART" id="SM00576"/>
    </source>
</evidence>
<accession>A0AAX4HGG2</accession>
<dbReference type="GO" id="GO:0005634">
    <property type="term" value="C:nucleus"/>
    <property type="evidence" value="ECO:0007669"/>
    <property type="project" value="UniProtKB-SubCell"/>
</dbReference>
<dbReference type="CDD" id="cd00076">
    <property type="entry name" value="HFD_SF"/>
    <property type="match status" value="1"/>
</dbReference>
<feature type="compositionally biased region" description="Polar residues" evidence="5">
    <location>
        <begin position="376"/>
        <end position="394"/>
    </location>
</feature>
<evidence type="ECO:0000256" key="2">
    <source>
        <dbReference type="ARBA" id="ARBA00023015"/>
    </source>
</evidence>
<proteinExistence type="predicted"/>
<sequence length="567" mass="63323">MEDEFFFSLLRISIAQILKASGFDKCRPSVLNIVTDLYIKHLQLIAAKAQKFALARASDPNGVSVPDVLEAFLAAGTIKQLRFGSVDGKLENDDSNTYSGEAFLKWLRYSDQYRVSKALSEVPASLIHNLMEKRRIDTLTETDQERKKRRLKERQDFYNQLKQGEDANQMEAMGGYVDDLDDDEINSGDRLLWLTYLAEKDLKLGHNLKFVNSCIQDSLIDVHKNPKFHPTSKDGDHAGSLFQDHILNSTRNDHILLQIHETDAQDGQEIPSVLASLQLKDLLPYNVKYNLVLSDDSLSQYVAYAAEHPEEIQARQNLASMQEAQSSVSSPEISSAAQEDKANASVNGDKVDVEDNAKPSKEIVDTPNDHEKSVKDNSTALSPANDQDINSSSAMDVDDERQSSANSPSRQEPEKDSKTCEEVTENNKKSEDTSEGSAEQSVEKLRTEEEIDDDKIPEKEMANENTTENKSADEMVKDADDKENDDTVKDQSLPVKTDKSDLNHKNDAYAESKTEEPNSMNSVDISDTKNEESNSPRTSESVTIKKEENDTKNSAESALAQDEGDDK</sequence>
<dbReference type="Pfam" id="PF07524">
    <property type="entry name" value="Bromo_TP"/>
    <property type="match status" value="1"/>
</dbReference>
<feature type="compositionally biased region" description="Basic and acidic residues" evidence="5">
    <location>
        <begin position="470"/>
        <end position="489"/>
    </location>
</feature>
<dbReference type="GeneID" id="88176148"/>
<dbReference type="AlphaFoldDB" id="A0AAX4HGG2"/>
<dbReference type="SMART" id="SM00576">
    <property type="entry name" value="BTP"/>
    <property type="match status" value="1"/>
</dbReference>
<gene>
    <name evidence="7" type="ORF">PUMCH_005089</name>
</gene>
<keyword evidence="8" id="KW-1185">Reference proteome</keyword>
<protein>
    <recommendedName>
        <fullName evidence="6">Bromodomain associated domain-containing protein</fullName>
    </recommendedName>
</protein>
<feature type="compositionally biased region" description="Basic and acidic residues" evidence="5">
    <location>
        <begin position="543"/>
        <end position="553"/>
    </location>
</feature>